<proteinExistence type="inferred from homology"/>
<evidence type="ECO:0000256" key="1">
    <source>
        <dbReference type="ARBA" id="ARBA00022676"/>
    </source>
</evidence>
<dbReference type="Pfam" id="PF19745">
    <property type="entry name" value="FUT8_N_cat"/>
    <property type="match status" value="1"/>
</dbReference>
<dbReference type="Proteomes" id="UP001642483">
    <property type="component" value="Unassembled WGS sequence"/>
</dbReference>
<comment type="similarity">
    <text evidence="3">Belongs to the glycosyltransferase 23 family.</text>
</comment>
<dbReference type="CDD" id="cd00174">
    <property type="entry name" value="SH3"/>
    <property type="match status" value="1"/>
</dbReference>
<evidence type="ECO:0000313" key="5">
    <source>
        <dbReference type="EMBL" id="CAK8682858.1"/>
    </source>
</evidence>
<dbReference type="PANTHER" id="PTHR13132">
    <property type="entry name" value="ALPHA- 1,6 -FUCOSYLTRANSFERASE"/>
    <property type="match status" value="1"/>
</dbReference>
<protein>
    <recommendedName>
        <fullName evidence="4">GT23 domain-containing protein</fullName>
    </recommendedName>
</protein>
<comment type="caution">
    <text evidence="5">The sequence shown here is derived from an EMBL/GenBank/DDBJ whole genome shotgun (WGS) entry which is preliminary data.</text>
</comment>
<evidence type="ECO:0000256" key="3">
    <source>
        <dbReference type="PROSITE-ProRule" id="PRU00992"/>
    </source>
</evidence>
<accession>A0ABP0FU53</accession>
<organism evidence="5 6">
    <name type="scientific">Clavelina lepadiformis</name>
    <name type="common">Light-bulb sea squirt</name>
    <name type="synonym">Ascidia lepadiformis</name>
    <dbReference type="NCBI Taxonomy" id="159417"/>
    <lineage>
        <taxon>Eukaryota</taxon>
        <taxon>Metazoa</taxon>
        <taxon>Chordata</taxon>
        <taxon>Tunicata</taxon>
        <taxon>Ascidiacea</taxon>
        <taxon>Aplousobranchia</taxon>
        <taxon>Clavelinidae</taxon>
        <taxon>Clavelina</taxon>
    </lineage>
</organism>
<evidence type="ECO:0000256" key="2">
    <source>
        <dbReference type="ARBA" id="ARBA00022679"/>
    </source>
</evidence>
<gene>
    <name evidence="5" type="ORF">CVLEPA_LOCUS13625</name>
</gene>
<dbReference type="PROSITE" id="PS51659">
    <property type="entry name" value="GT23"/>
    <property type="match status" value="1"/>
</dbReference>
<name>A0ABP0FU53_CLALP</name>
<dbReference type="Gene3D" id="3.40.50.11350">
    <property type="match status" value="1"/>
</dbReference>
<keyword evidence="1 3" id="KW-0328">Glycosyltransferase</keyword>
<evidence type="ECO:0000313" key="6">
    <source>
        <dbReference type="Proteomes" id="UP001642483"/>
    </source>
</evidence>
<dbReference type="InterPro" id="IPR036028">
    <property type="entry name" value="SH3-like_dom_sf"/>
</dbReference>
<keyword evidence="6" id="KW-1185">Reference proteome</keyword>
<feature type="region of interest" description="Important for donor substrate binding" evidence="3">
    <location>
        <begin position="317"/>
        <end position="318"/>
    </location>
</feature>
<feature type="domain" description="GT23" evidence="4">
    <location>
        <begin position="159"/>
        <end position="457"/>
    </location>
</feature>
<dbReference type="InterPro" id="IPR045573">
    <property type="entry name" value="Fut8_N_cat"/>
</dbReference>
<dbReference type="InterPro" id="IPR027350">
    <property type="entry name" value="GT23_dom"/>
</dbReference>
<sequence length="537" mass="63010">METNVLKLFLALSFGLNVTFFYNFVMFPYCSEKSPQASLSKSQDRGIKLQAPSPMKINKEQRKDQCLLRKRNLIRGAYSEALQVREFVRKYFRKDLNLTTKSALQEDYSKNYLPFSDIVRKLKFLVDDIHRESRNDLTILGDQVQERIRKLQNPSDCKTAKKLICKFPHCGFGCQLHYIGKCLLVALGTNRLMLVKYKSVHYKGFEKVFFPLTDACSMEELPKHAEEWNGELLTNYHNIPVVSLSYHKRYPHTRFKAFAIPHNLEEKIKVLHDDPNSWWIGQIMRYVFRPKPWVTDKVQQIKRKLNLTRPYVSIHVRRTDKLHREARYFNIEEYMQHIVNWYERDEEHARSYTRKVYVASDDLANVIPDARSNLICNRYPDYEFLYHAVHEDKPLKSMTQIVQDREEEAELISLVCDLMILSQSDYFVGTYSSNIGRLVTQLMHSSGDATFRSRSIDYRMFYYAGLPLTYRAVEDFSGEKEDLSFSAGEMIVLNAKKECPLYKGIGRNEAGLHGSFPMHKVEEIFTTAQYQALNDTF</sequence>
<keyword evidence="2 3" id="KW-0808">Transferase</keyword>
<dbReference type="SUPFAM" id="SSF50044">
    <property type="entry name" value="SH3-domain"/>
    <property type="match status" value="1"/>
</dbReference>
<dbReference type="CDD" id="cd11300">
    <property type="entry name" value="Fut8_like"/>
    <property type="match status" value="1"/>
</dbReference>
<reference evidence="5 6" key="1">
    <citation type="submission" date="2024-02" db="EMBL/GenBank/DDBJ databases">
        <authorList>
            <person name="Daric V."/>
            <person name="Darras S."/>
        </authorList>
    </citation>
    <scope>NUCLEOTIDE SEQUENCE [LARGE SCALE GENOMIC DNA]</scope>
</reference>
<dbReference type="PANTHER" id="PTHR13132:SF29">
    <property type="entry name" value="ALPHA-(1,6)-FUCOSYLTRANSFERASE"/>
    <property type="match status" value="1"/>
</dbReference>
<evidence type="ECO:0000259" key="4">
    <source>
        <dbReference type="PROSITE" id="PS51659"/>
    </source>
</evidence>
<dbReference type="EMBL" id="CAWYQH010000096">
    <property type="protein sequence ID" value="CAK8682858.1"/>
    <property type="molecule type" value="Genomic_DNA"/>
</dbReference>